<dbReference type="PANTHER" id="PTHR30231">
    <property type="entry name" value="DNA POLYMERASE III SUBUNIT EPSILON"/>
    <property type="match status" value="1"/>
</dbReference>
<evidence type="ECO:0000256" key="3">
    <source>
        <dbReference type="ARBA" id="ARBA00022839"/>
    </source>
</evidence>
<dbReference type="Gene3D" id="3.30.420.10">
    <property type="entry name" value="Ribonuclease H-like superfamily/Ribonuclease H"/>
    <property type="match status" value="1"/>
</dbReference>
<evidence type="ECO:0000313" key="5">
    <source>
        <dbReference type="EMBL" id="MBE1208162.1"/>
    </source>
</evidence>
<evidence type="ECO:0000259" key="4">
    <source>
        <dbReference type="SMART" id="SM00479"/>
    </source>
</evidence>
<dbReference type="InterPro" id="IPR012337">
    <property type="entry name" value="RNaseH-like_sf"/>
</dbReference>
<dbReference type="CDD" id="cd06127">
    <property type="entry name" value="DEDDh"/>
    <property type="match status" value="1"/>
</dbReference>
<feature type="domain" description="Exonuclease" evidence="4">
    <location>
        <begin position="2"/>
        <end position="193"/>
    </location>
</feature>
<evidence type="ECO:0000256" key="1">
    <source>
        <dbReference type="ARBA" id="ARBA00022722"/>
    </source>
</evidence>
<protein>
    <submittedName>
        <fullName evidence="5">3'-5' exonuclease</fullName>
    </submittedName>
</protein>
<evidence type="ECO:0000313" key="6">
    <source>
        <dbReference type="Proteomes" id="UP000598227"/>
    </source>
</evidence>
<keyword evidence="3 5" id="KW-0269">Exonuclease</keyword>
<dbReference type="InterPro" id="IPR036397">
    <property type="entry name" value="RNaseH_sf"/>
</dbReference>
<keyword evidence="2" id="KW-0378">Hydrolase</keyword>
<keyword evidence="1" id="KW-0540">Nuclease</keyword>
<dbReference type="GO" id="GO:0004527">
    <property type="term" value="F:exonuclease activity"/>
    <property type="evidence" value="ECO:0007669"/>
    <property type="project" value="UniProtKB-KW"/>
</dbReference>
<dbReference type="Proteomes" id="UP000598227">
    <property type="component" value="Unassembled WGS sequence"/>
</dbReference>
<comment type="caution">
    <text evidence="5">The sequence shown here is derived from an EMBL/GenBank/DDBJ whole genome shotgun (WGS) entry which is preliminary data.</text>
</comment>
<dbReference type="EMBL" id="JACZEP010000017">
    <property type="protein sequence ID" value="MBE1208162.1"/>
    <property type="molecule type" value="Genomic_DNA"/>
</dbReference>
<proteinExistence type="predicted"/>
<name>A0ABR9GWV0_9HYPH</name>
<organism evidence="5 6">
    <name type="scientific">Aminobacter carboxidus</name>
    <dbReference type="NCBI Taxonomy" id="376165"/>
    <lineage>
        <taxon>Bacteria</taxon>
        <taxon>Pseudomonadati</taxon>
        <taxon>Pseudomonadota</taxon>
        <taxon>Alphaproteobacteria</taxon>
        <taxon>Hyphomicrobiales</taxon>
        <taxon>Phyllobacteriaceae</taxon>
        <taxon>Aminobacter</taxon>
    </lineage>
</organism>
<dbReference type="SMART" id="SM00479">
    <property type="entry name" value="EXOIII"/>
    <property type="match status" value="1"/>
</dbReference>
<gene>
    <name evidence="5" type="ORF">IHE39_28105</name>
</gene>
<reference evidence="5 6" key="1">
    <citation type="submission" date="2020-09" db="EMBL/GenBank/DDBJ databases">
        <title>Draft Genome Sequence of Aminobacter carboxidus type strain DSM 1086, a soil Gram-negative carboxydobacterium.</title>
        <authorList>
            <person name="Turrini P."/>
            <person name="Tescari M."/>
            <person name="Artuso I."/>
            <person name="Lugli G.A."/>
            <person name="Frangipani E."/>
            <person name="Ventura M."/>
            <person name="Visca P."/>
        </authorList>
    </citation>
    <scope>NUCLEOTIDE SEQUENCE [LARGE SCALE GENOMIC DNA]</scope>
    <source>
        <strain evidence="5 6">DSM 1086</strain>
    </source>
</reference>
<dbReference type="PANTHER" id="PTHR30231:SF4">
    <property type="entry name" value="PROTEIN NEN2"/>
    <property type="match status" value="1"/>
</dbReference>
<dbReference type="SUPFAM" id="SSF53098">
    <property type="entry name" value="Ribonuclease H-like"/>
    <property type="match status" value="1"/>
</dbReference>
<dbReference type="Pfam" id="PF00929">
    <property type="entry name" value="RNase_T"/>
    <property type="match status" value="1"/>
</dbReference>
<dbReference type="InterPro" id="IPR013520">
    <property type="entry name" value="Ribonucl_H"/>
</dbReference>
<evidence type="ECO:0000256" key="2">
    <source>
        <dbReference type="ARBA" id="ARBA00022801"/>
    </source>
</evidence>
<dbReference type="RefSeq" id="WP_192568835.1">
    <property type="nucleotide sequence ID" value="NZ_JACZEP010000017.1"/>
</dbReference>
<sequence>MKYAVIDTETNGLFRFKDAAGVPVPADDPSQPRLAHLGIILVDEQLREERAIDLYVRPDGWKMEPDAFAVNGLTDEFLAENGADVLDVLDQYVRVIDAGYVIVAFNAQFDCKQMRGELRRAGLDDRFEQTPNICVMRASTALKIKKASGKGGFPSLSDVCAHFGIDHKAVHTAGGDARAALEIFRRLHAAGALPTARVHYSKTPPLHATEPPEGLSGKQASIVIVDEVEASVPERF</sequence>
<accession>A0ABR9GWV0</accession>
<keyword evidence="6" id="KW-1185">Reference proteome</keyword>